<dbReference type="InterPro" id="IPR027417">
    <property type="entry name" value="P-loop_NTPase"/>
</dbReference>
<feature type="region of interest" description="Disordered" evidence="1">
    <location>
        <begin position="1"/>
        <end position="22"/>
    </location>
</feature>
<evidence type="ECO:0000256" key="1">
    <source>
        <dbReference type="SAM" id="MobiDB-lite"/>
    </source>
</evidence>
<reference evidence="2 3" key="1">
    <citation type="submission" date="2024-04" db="EMBL/GenBank/DDBJ databases">
        <title>Phylogenomic analyses of a clade within the roseobacter group suggest taxonomic reassignments of species of the genera Aestuariivita, Citreicella, Loktanella, Nautella, Pelagibaca, Ruegeria, Thalassobius, Thiobacimonas and Tropicibacter, and the proposal o.</title>
        <authorList>
            <person name="Jeon C.O."/>
        </authorList>
    </citation>
    <scope>NUCLEOTIDE SEQUENCE [LARGE SCALE GENOMIC DNA]</scope>
    <source>
        <strain evidence="2 3">G8-12</strain>
    </source>
</reference>
<dbReference type="Proteomes" id="UP001451782">
    <property type="component" value="Chromosome"/>
</dbReference>
<dbReference type="Pfam" id="PF13481">
    <property type="entry name" value="AAA_25"/>
    <property type="match status" value="1"/>
</dbReference>
<dbReference type="KEGG" id="yag:AABB28_00085"/>
<dbReference type="Gene3D" id="3.40.50.300">
    <property type="entry name" value="P-loop containing nucleotide triphosphate hydrolases"/>
    <property type="match status" value="1"/>
</dbReference>
<dbReference type="AlphaFoldDB" id="A0AAN0NIM5"/>
<protein>
    <submittedName>
        <fullName evidence="2">AAA family ATPase</fullName>
    </submittedName>
</protein>
<accession>A0AAN0NIM5</accession>
<dbReference type="EMBL" id="CP151762">
    <property type="protein sequence ID" value="WZU63779.1"/>
    <property type="molecule type" value="Genomic_DNA"/>
</dbReference>
<dbReference type="RefSeq" id="WP_342070154.1">
    <property type="nucleotide sequence ID" value="NZ_CP151762.1"/>
</dbReference>
<evidence type="ECO:0000313" key="3">
    <source>
        <dbReference type="Proteomes" id="UP001451782"/>
    </source>
</evidence>
<dbReference type="SUPFAM" id="SSF52540">
    <property type="entry name" value="P-loop containing nucleoside triphosphate hydrolases"/>
    <property type="match status" value="1"/>
</dbReference>
<evidence type="ECO:0000313" key="2">
    <source>
        <dbReference type="EMBL" id="WZU63779.1"/>
    </source>
</evidence>
<organism evidence="2 3">
    <name type="scientific">Yoonia algicola</name>
    <dbReference type="NCBI Taxonomy" id="3137368"/>
    <lineage>
        <taxon>Bacteria</taxon>
        <taxon>Pseudomonadati</taxon>
        <taxon>Pseudomonadota</taxon>
        <taxon>Alphaproteobacteria</taxon>
        <taxon>Rhodobacterales</taxon>
        <taxon>Paracoccaceae</taxon>
        <taxon>Yoonia</taxon>
    </lineage>
</organism>
<sequence>MADGNMSTSLKVGRLPKAGSAPANDCSLCPTPFTWQEPDTIPTRQWLYGRHLMRGIVSLTVAPGGVGKSSLVILQALELVTGRELLGHGIGASVRVWVINLEDDRDELTRRLVAAMKYYGLDSKDIGDRLYLDSGLDQPLMLARESRDDLLLNEAIFQRMEEVIRREQIDVVIIDPFVSAHQVNEADNGKIDRVAKRLSRLSMDCNCAIELVHHTRKLNGMAASSEASRGASSLLAAARSSRALQKASEKERREWGSPMTMEPISLSNGIRRTSRMLADWKSTGPFPSRLAKETRLPLSNASIHRMLSKAFLAVICWQYSRQWMERSFVFQTRPDSGWVRKSR</sequence>
<proteinExistence type="predicted"/>
<gene>
    <name evidence="2" type="ORF">AABB28_00085</name>
</gene>
<feature type="compositionally biased region" description="Polar residues" evidence="1">
    <location>
        <begin position="1"/>
        <end position="10"/>
    </location>
</feature>
<name>A0AAN0NIM5_9RHOB</name>
<keyword evidence="3" id="KW-1185">Reference proteome</keyword>